<keyword evidence="2" id="KW-1185">Reference proteome</keyword>
<dbReference type="Proteomes" id="UP000658258">
    <property type="component" value="Unassembled WGS sequence"/>
</dbReference>
<protein>
    <submittedName>
        <fullName evidence="1">Uncharacterized protein</fullName>
    </submittedName>
</protein>
<gene>
    <name evidence="1" type="ORF">GCM10011340_14620</name>
</gene>
<sequence length="79" mass="9090">MNGQDKITISGVVFHVEKNCCPQLNAYLDTLCKQSLKELKEELVAELLLEELREEGKEVITKVEVEHLIQKTKHLQMPD</sequence>
<reference evidence="2" key="1">
    <citation type="journal article" date="2019" name="Int. J. Syst. Evol. Microbiol.">
        <title>The Global Catalogue of Microorganisms (GCM) 10K type strain sequencing project: providing services to taxonomists for standard genome sequencing and annotation.</title>
        <authorList>
            <consortium name="The Broad Institute Genomics Platform"/>
            <consortium name="The Broad Institute Genome Sequencing Center for Infectious Disease"/>
            <person name="Wu L."/>
            <person name="Ma J."/>
        </authorList>
    </citation>
    <scope>NUCLEOTIDE SEQUENCE [LARGE SCALE GENOMIC DNA]</scope>
    <source>
        <strain evidence="2">CGMCC 1.15111</strain>
    </source>
</reference>
<dbReference type="EMBL" id="BNAG01000002">
    <property type="protein sequence ID" value="GHE60788.1"/>
    <property type="molecule type" value="Genomic_DNA"/>
</dbReference>
<accession>A0ABQ3I7K4</accession>
<name>A0ABQ3I7K4_9BACT</name>
<evidence type="ECO:0000313" key="2">
    <source>
        <dbReference type="Proteomes" id="UP000658258"/>
    </source>
</evidence>
<organism evidence="1 2">
    <name type="scientific">Roseivirga thermotolerans</name>
    <dbReference type="NCBI Taxonomy" id="1758176"/>
    <lineage>
        <taxon>Bacteria</taxon>
        <taxon>Pseudomonadati</taxon>
        <taxon>Bacteroidota</taxon>
        <taxon>Cytophagia</taxon>
        <taxon>Cytophagales</taxon>
        <taxon>Roseivirgaceae</taxon>
        <taxon>Roseivirga</taxon>
    </lineage>
</organism>
<evidence type="ECO:0000313" key="1">
    <source>
        <dbReference type="EMBL" id="GHE60788.1"/>
    </source>
</evidence>
<comment type="caution">
    <text evidence="1">The sequence shown here is derived from an EMBL/GenBank/DDBJ whole genome shotgun (WGS) entry which is preliminary data.</text>
</comment>
<proteinExistence type="predicted"/>